<proteinExistence type="predicted"/>
<dbReference type="RefSeq" id="WP_072991095.1">
    <property type="nucleotide sequence ID" value="NZ_FQZB01000015.1"/>
</dbReference>
<dbReference type="Proteomes" id="UP000184310">
    <property type="component" value="Unassembled WGS sequence"/>
</dbReference>
<feature type="domain" description="Bacterial Ig-like" evidence="1">
    <location>
        <begin position="17"/>
        <end position="56"/>
    </location>
</feature>
<evidence type="ECO:0000313" key="2">
    <source>
        <dbReference type="EMBL" id="SHK28696.1"/>
    </source>
</evidence>
<name>A0A1M6R8E1_9CLOT</name>
<accession>A0A1M6R8E1</accession>
<keyword evidence="3" id="KW-1185">Reference proteome</keyword>
<dbReference type="EMBL" id="FQZB01000015">
    <property type="protein sequence ID" value="SHK28696.1"/>
    <property type="molecule type" value="Genomic_DNA"/>
</dbReference>
<sequence length="61" mass="7110">MKRLLNDIKSKFEPIKLNISVYQNSNYNSPTKVNAKINNEDKEVNVVWNNDIDTSKLEDVK</sequence>
<evidence type="ECO:0000259" key="1">
    <source>
        <dbReference type="Pfam" id="PF07532"/>
    </source>
</evidence>
<evidence type="ECO:0000313" key="3">
    <source>
        <dbReference type="Proteomes" id="UP000184310"/>
    </source>
</evidence>
<reference evidence="2 3" key="1">
    <citation type="submission" date="2016-11" db="EMBL/GenBank/DDBJ databases">
        <authorList>
            <person name="Jaros S."/>
            <person name="Januszkiewicz K."/>
            <person name="Wedrychowicz H."/>
        </authorList>
    </citation>
    <scope>NUCLEOTIDE SEQUENCE [LARGE SCALE GENOMIC DNA]</scope>
    <source>
        <strain evidence="2 3">DSM 21758</strain>
    </source>
</reference>
<organism evidence="2 3">
    <name type="scientific">Clostridium cavendishii DSM 21758</name>
    <dbReference type="NCBI Taxonomy" id="1121302"/>
    <lineage>
        <taxon>Bacteria</taxon>
        <taxon>Bacillati</taxon>
        <taxon>Bacillota</taxon>
        <taxon>Clostridia</taxon>
        <taxon>Eubacteriales</taxon>
        <taxon>Clostridiaceae</taxon>
        <taxon>Clostridium</taxon>
    </lineage>
</organism>
<gene>
    <name evidence="2" type="ORF">SAMN02745163_03570</name>
</gene>
<dbReference type="AlphaFoldDB" id="A0A1M6R8E1"/>
<dbReference type="Pfam" id="PF07532">
    <property type="entry name" value="Big_4"/>
    <property type="match status" value="1"/>
</dbReference>
<protein>
    <submittedName>
        <fullName evidence="2">Ig-like domain (Group 4)</fullName>
    </submittedName>
</protein>
<dbReference type="InterPro" id="IPR011081">
    <property type="entry name" value="Big_4"/>
</dbReference>